<feature type="region of interest" description="Disordered" evidence="2">
    <location>
        <begin position="552"/>
        <end position="572"/>
    </location>
</feature>
<dbReference type="Gene3D" id="1.10.418.10">
    <property type="entry name" value="Calponin-like domain"/>
    <property type="match status" value="1"/>
</dbReference>
<dbReference type="AlphaFoldDB" id="A0A7S3B307"/>
<evidence type="ECO:0000256" key="2">
    <source>
        <dbReference type="SAM" id="MobiDB-lite"/>
    </source>
</evidence>
<name>A0A7S3B307_9EUKA</name>
<dbReference type="EMBL" id="HBHX01040680">
    <property type="protein sequence ID" value="CAE0121872.1"/>
    <property type="molecule type" value="Transcribed_RNA"/>
</dbReference>
<dbReference type="InterPro" id="IPR036872">
    <property type="entry name" value="CH_dom_sf"/>
</dbReference>
<feature type="coiled-coil region" evidence="1">
    <location>
        <begin position="195"/>
        <end position="229"/>
    </location>
</feature>
<evidence type="ECO:0000256" key="1">
    <source>
        <dbReference type="SAM" id="Coils"/>
    </source>
</evidence>
<protein>
    <submittedName>
        <fullName evidence="3">Uncharacterized protein</fullName>
    </submittedName>
</protein>
<accession>A0A7S3B307</accession>
<keyword evidence="1" id="KW-0175">Coiled coil</keyword>
<gene>
    <name evidence="3" type="ORF">HERI1096_LOCUS22573</name>
</gene>
<feature type="coiled-coil region" evidence="1">
    <location>
        <begin position="254"/>
        <end position="364"/>
    </location>
</feature>
<evidence type="ECO:0000313" key="3">
    <source>
        <dbReference type="EMBL" id="CAE0121872.1"/>
    </source>
</evidence>
<dbReference type="SUPFAM" id="SSF116907">
    <property type="entry name" value="Hook domain"/>
    <property type="match status" value="1"/>
</dbReference>
<reference evidence="3" key="1">
    <citation type="submission" date="2021-01" db="EMBL/GenBank/DDBJ databases">
        <authorList>
            <person name="Corre E."/>
            <person name="Pelletier E."/>
            <person name="Niang G."/>
            <person name="Scheremetjew M."/>
            <person name="Finn R."/>
            <person name="Kale V."/>
            <person name="Holt S."/>
            <person name="Cochrane G."/>
            <person name="Meng A."/>
            <person name="Brown T."/>
            <person name="Cohen L."/>
        </authorList>
    </citation>
    <scope>NUCLEOTIDE SEQUENCE</scope>
    <source>
        <strain evidence="3">CCMP281</strain>
    </source>
</reference>
<proteinExistence type="predicted"/>
<organism evidence="3">
    <name type="scientific">Haptolina ericina</name>
    <dbReference type="NCBI Taxonomy" id="156174"/>
    <lineage>
        <taxon>Eukaryota</taxon>
        <taxon>Haptista</taxon>
        <taxon>Haptophyta</taxon>
        <taxon>Prymnesiophyceae</taxon>
        <taxon>Prymnesiales</taxon>
        <taxon>Prymnesiaceae</taxon>
        <taxon>Haptolina</taxon>
    </lineage>
</organism>
<sequence>MEEPLDGALCAFIRSFAPPGQQGQEPWCGVTSLDSLTNGVVLFSAWRMISPDGPTTGSLWDLWEELVDFGAEWLKLDFGPKHSANRLHVREPSAGVQVRQLLTHLLCCAVHCNRRAEVVGQILGLEEAHQLELKLRIEELMGSLPPVAESSETSSPLGRRALVSGLHSCQSPEGHTATHPSAEHLMGYADLRRQHGELMDQMGEALQRVEALEGEKGELKMKCEAMEIELRVKGEAVLRMQANSAQAASRESESDEAIRSLQRALAEKERLLQQERARAADSSELQRLCDEAQAEAAEAREELKRAEAKLMELASLRRQLKEVDVSRAAELEERMELEERARALPALRKELAAARQQLASATDQPDGCPLVLPSSSEQVTPLLDQQARLKAEVAGVRDEQIVELETQAEAERVRAKSLTTQLEEEHSKTRVLDDRRQALEKELGTHKYYLRKAKERVLELTERLNSGGSGGGSSQAMLLQQTLMERDNELSALRALLQENQLVHEQEQQAVATAFYHLTLELEDLRADKAFPMDPTVKLGVLASDGVAVASTAENSDKGGQANRVDRESFVT</sequence>